<reference evidence="6" key="1">
    <citation type="submission" date="2021-01" db="EMBL/GenBank/DDBJ databases">
        <authorList>
            <consortium name="Aspergillus puulaauensis MK2 genome sequencing consortium"/>
            <person name="Kazuki M."/>
            <person name="Futagami T."/>
        </authorList>
    </citation>
    <scope>NUCLEOTIDE SEQUENCE</scope>
    <source>
        <strain evidence="6">MK2</strain>
    </source>
</reference>
<evidence type="ECO:0000256" key="4">
    <source>
        <dbReference type="SAM" id="MobiDB-lite"/>
    </source>
</evidence>
<feature type="domain" description="Arrestin C-terminal-like" evidence="5">
    <location>
        <begin position="209"/>
        <end position="359"/>
    </location>
</feature>
<reference evidence="6" key="2">
    <citation type="submission" date="2021-02" db="EMBL/GenBank/DDBJ databases">
        <title>Aspergillus puulaauensis MK2 genome sequence.</title>
        <authorList>
            <person name="Futagami T."/>
            <person name="Mori K."/>
            <person name="Kadooka C."/>
            <person name="Tanaka T."/>
        </authorList>
    </citation>
    <scope>NUCLEOTIDE SEQUENCE</scope>
    <source>
        <strain evidence="6">MK2</strain>
    </source>
</reference>
<evidence type="ECO:0000256" key="3">
    <source>
        <dbReference type="ARBA" id="ARBA00038766"/>
    </source>
</evidence>
<comment type="subunit">
    <text evidence="3">Interacts with hulA.</text>
</comment>
<organism evidence="6 7">
    <name type="scientific">Aspergillus puulaauensis</name>
    <dbReference type="NCBI Taxonomy" id="1220207"/>
    <lineage>
        <taxon>Eukaryota</taxon>
        <taxon>Fungi</taxon>
        <taxon>Dikarya</taxon>
        <taxon>Ascomycota</taxon>
        <taxon>Pezizomycotina</taxon>
        <taxon>Eurotiomycetes</taxon>
        <taxon>Eurotiomycetidae</taxon>
        <taxon>Eurotiales</taxon>
        <taxon>Aspergillaceae</taxon>
        <taxon>Aspergillus</taxon>
    </lineage>
</organism>
<evidence type="ECO:0000313" key="7">
    <source>
        <dbReference type="Proteomes" id="UP000654913"/>
    </source>
</evidence>
<dbReference type="PANTHER" id="PTHR11188">
    <property type="entry name" value="ARRESTIN DOMAIN CONTAINING PROTEIN"/>
    <property type="match status" value="1"/>
</dbReference>
<dbReference type="InterPro" id="IPR050357">
    <property type="entry name" value="Arrestin_domain-protein"/>
</dbReference>
<dbReference type="InterPro" id="IPR014752">
    <property type="entry name" value="Arrestin-like_C"/>
</dbReference>
<comment type="similarity">
    <text evidence="1">Belongs to the arrestin family.</text>
</comment>
<evidence type="ECO:0000313" key="6">
    <source>
        <dbReference type="EMBL" id="BCS23108.1"/>
    </source>
</evidence>
<evidence type="ECO:0000256" key="1">
    <source>
        <dbReference type="ARBA" id="ARBA00005298"/>
    </source>
</evidence>
<dbReference type="SUPFAM" id="SSF81296">
    <property type="entry name" value="E set domains"/>
    <property type="match status" value="1"/>
</dbReference>
<dbReference type="Gene3D" id="2.60.40.640">
    <property type="match status" value="1"/>
</dbReference>
<dbReference type="RefSeq" id="XP_041555302.1">
    <property type="nucleotide sequence ID" value="XM_041702525.1"/>
</dbReference>
<dbReference type="KEGG" id="apuu:APUU_31333A"/>
<dbReference type="GO" id="GO:0070086">
    <property type="term" value="P:ubiquitin-dependent endocytosis"/>
    <property type="evidence" value="ECO:0007669"/>
    <property type="project" value="TreeGrafter"/>
</dbReference>
<dbReference type="GeneID" id="64973113"/>
<dbReference type="GO" id="GO:0005829">
    <property type="term" value="C:cytosol"/>
    <property type="evidence" value="ECO:0007669"/>
    <property type="project" value="TreeGrafter"/>
</dbReference>
<dbReference type="SMART" id="SM01017">
    <property type="entry name" value="Arrestin_C"/>
    <property type="match status" value="1"/>
</dbReference>
<dbReference type="Pfam" id="PF00339">
    <property type="entry name" value="Arrestin_N"/>
    <property type="match status" value="1"/>
</dbReference>
<dbReference type="GO" id="GO:0030674">
    <property type="term" value="F:protein-macromolecule adaptor activity"/>
    <property type="evidence" value="ECO:0007669"/>
    <property type="project" value="TreeGrafter"/>
</dbReference>
<dbReference type="Proteomes" id="UP000654913">
    <property type="component" value="Chromosome 3"/>
</dbReference>
<gene>
    <name evidence="6" type="ORF">APUU_31333A</name>
</gene>
<dbReference type="GO" id="GO:0005886">
    <property type="term" value="C:plasma membrane"/>
    <property type="evidence" value="ECO:0007669"/>
    <property type="project" value="TreeGrafter"/>
</dbReference>
<dbReference type="InterPro" id="IPR011021">
    <property type="entry name" value="Arrestin-like_N"/>
</dbReference>
<protein>
    <recommendedName>
        <fullName evidence="5">Arrestin C-terminal-like domain-containing protein</fullName>
    </recommendedName>
</protein>
<evidence type="ECO:0000259" key="5">
    <source>
        <dbReference type="SMART" id="SM01017"/>
    </source>
</evidence>
<sequence length="409" mass="45985">MEGLLTRSYLLDLAIATVLVWLSDYYLPRKIAQVGLTVMALHLLKGQGLHSEYTDVQLDQDHVVFQGSPQEALAVYLSGNLTFRCKDPLTIKHIRLHLTGVRRVSLPARTAWKRQASEEEFYKRTWEFHDSYRTTPQVLPAGEYKLPFNVVLEGSLPESVEGVKDASIAYMFTVEIGRKHGRDVKFQKPLRVIRVPENCAQDMTLDEVWAEKIAYQIHVPNKMVAFGTSVDVNHAFVPAMKGLKIEYVESQLLEIRDFALNEAEMDTGKNTSSTTTVLSSDRYLLENSPPEIAVKDCAGFQFSRSLHLPRVLGQCVQDIDAKGIRIKHKLKINVRMHNPDGHVSELRLAIPVSIYLSPYYRIWEGSSIAGLETPPPQGALSPSDEAPPAYGSHELDRLYSPDSNTQLAT</sequence>
<proteinExistence type="inferred from homology"/>
<accession>A0A7R8AMW5</accession>
<dbReference type="PANTHER" id="PTHR11188:SF17">
    <property type="entry name" value="FI21816P1"/>
    <property type="match status" value="1"/>
</dbReference>
<dbReference type="InterPro" id="IPR014756">
    <property type="entry name" value="Ig_E-set"/>
</dbReference>
<dbReference type="OrthoDB" id="2333384at2759"/>
<dbReference type="InterPro" id="IPR011022">
    <property type="entry name" value="Arrestin_C-like"/>
</dbReference>
<dbReference type="AlphaFoldDB" id="A0A7R8AMW5"/>
<evidence type="ECO:0000256" key="2">
    <source>
        <dbReference type="ARBA" id="ARBA00022786"/>
    </source>
</evidence>
<feature type="region of interest" description="Disordered" evidence="4">
    <location>
        <begin position="373"/>
        <end position="409"/>
    </location>
</feature>
<name>A0A7R8AMW5_9EURO</name>
<dbReference type="GO" id="GO:0031625">
    <property type="term" value="F:ubiquitin protein ligase binding"/>
    <property type="evidence" value="ECO:0007669"/>
    <property type="project" value="TreeGrafter"/>
</dbReference>
<keyword evidence="7" id="KW-1185">Reference proteome</keyword>
<keyword evidence="2" id="KW-0833">Ubl conjugation pathway</keyword>
<dbReference type="Pfam" id="PF02752">
    <property type="entry name" value="Arrestin_C"/>
    <property type="match status" value="1"/>
</dbReference>
<dbReference type="EMBL" id="AP024445">
    <property type="protein sequence ID" value="BCS23108.1"/>
    <property type="molecule type" value="Genomic_DNA"/>
</dbReference>